<dbReference type="RefSeq" id="WP_311900268.1">
    <property type="nucleotide sequence ID" value="NZ_JAUOES010000020.1"/>
</dbReference>
<comment type="caution">
    <text evidence="1">The sequence shown here is derived from an EMBL/GenBank/DDBJ whole genome shotgun (WGS) entry which is preliminary data.</text>
</comment>
<evidence type="ECO:0008006" key="3">
    <source>
        <dbReference type="Google" id="ProtNLM"/>
    </source>
</evidence>
<evidence type="ECO:0000313" key="1">
    <source>
        <dbReference type="EMBL" id="MDT3281869.1"/>
    </source>
</evidence>
<keyword evidence="2" id="KW-1185">Reference proteome</keyword>
<protein>
    <recommendedName>
        <fullName evidence="3">Malate dehydrogenase</fullName>
    </recommendedName>
</protein>
<name>A0ABU3G2Q1_9GAMM</name>
<gene>
    <name evidence="1" type="ORF">Q4Q50_16465</name>
</gene>
<dbReference type="Pfam" id="PF18742">
    <property type="entry name" value="DpnII-MboI"/>
    <property type="match status" value="1"/>
</dbReference>
<proteinExistence type="predicted"/>
<sequence length="252" mass="28595">MGILEKVYSLIDKGNGVLASYRSPPPNVIGFPTCDSGLFATWKTQSLSFLEKQFSSTSPYYLEFQDKVKKAYTGSIRTGIGVLEAVKEEIESGEISIATDTKSPIQIIENLCDRFHLVARQLRERYNERETMDIQDEYDVQDLFHALLHLEFEDIRAEEWAPSNAGKSTRVDFLLKPERIVVEIKKTRKGLGAKEVGSQLIEDIHRYSSHPDCDALVCFVYDPDGRVANPRGLESDLNKDTDELVVKTYIRP</sequence>
<organism evidence="1 2">
    <name type="scientific">Shewanella scandinavica</name>
    <dbReference type="NCBI Taxonomy" id="3063538"/>
    <lineage>
        <taxon>Bacteria</taxon>
        <taxon>Pseudomonadati</taxon>
        <taxon>Pseudomonadota</taxon>
        <taxon>Gammaproteobacteria</taxon>
        <taxon>Alteromonadales</taxon>
        <taxon>Shewanellaceae</taxon>
        <taxon>Shewanella</taxon>
    </lineage>
</organism>
<dbReference type="EMBL" id="JAUOES010000020">
    <property type="protein sequence ID" value="MDT3281869.1"/>
    <property type="molecule type" value="Genomic_DNA"/>
</dbReference>
<accession>A0ABU3G2Q1</accession>
<evidence type="ECO:0000313" key="2">
    <source>
        <dbReference type="Proteomes" id="UP001249505"/>
    </source>
</evidence>
<dbReference type="Proteomes" id="UP001249505">
    <property type="component" value="Unassembled WGS sequence"/>
</dbReference>
<reference evidence="1 2" key="1">
    <citation type="submission" date="2023-07" db="EMBL/GenBank/DDBJ databases">
        <title>Novel Shewanella species isolated from Baltic Sea sediments.</title>
        <authorList>
            <person name="Martin-Rodriguez A.J."/>
        </authorList>
    </citation>
    <scope>NUCLEOTIDE SEQUENCE [LARGE SCALE GENOMIC DNA]</scope>
    <source>
        <strain evidence="1 2">SP2S1-2</strain>
    </source>
</reference>